<evidence type="ECO:0000256" key="5">
    <source>
        <dbReference type="ARBA" id="ARBA00023136"/>
    </source>
</evidence>
<dbReference type="RefSeq" id="WP_406644777.1">
    <property type="nucleotide sequence ID" value="NZ_CP123584.1"/>
</dbReference>
<evidence type="ECO:0000256" key="6">
    <source>
        <dbReference type="SAM" id="Phobius"/>
    </source>
</evidence>
<organism evidence="7 8">
    <name type="scientific">Aliisedimentitalea scapharcae</name>
    <dbReference type="NCBI Taxonomy" id="1524259"/>
    <lineage>
        <taxon>Bacteria</taxon>
        <taxon>Pseudomonadati</taxon>
        <taxon>Pseudomonadota</taxon>
        <taxon>Alphaproteobacteria</taxon>
        <taxon>Rhodobacterales</taxon>
        <taxon>Roseobacteraceae</taxon>
        <taxon>Aliisedimentitalea</taxon>
    </lineage>
</organism>
<keyword evidence="5 6" id="KW-0472">Membrane</keyword>
<evidence type="ECO:0000256" key="2">
    <source>
        <dbReference type="ARBA" id="ARBA00022475"/>
    </source>
</evidence>
<keyword evidence="4 6" id="KW-1133">Transmembrane helix</keyword>
<protein>
    <submittedName>
        <fullName evidence="7">Cytochrome C oxidase subunit IV family protein</fullName>
    </submittedName>
</protein>
<dbReference type="Proteomes" id="UP001623232">
    <property type="component" value="Chromosome"/>
</dbReference>
<keyword evidence="3 6" id="KW-0812">Transmembrane</keyword>
<evidence type="ECO:0000256" key="1">
    <source>
        <dbReference type="ARBA" id="ARBA00004651"/>
    </source>
</evidence>
<evidence type="ECO:0000313" key="7">
    <source>
        <dbReference type="EMBL" id="WZK87520.1"/>
    </source>
</evidence>
<keyword evidence="2" id="KW-1003">Cell membrane</keyword>
<evidence type="ECO:0000256" key="3">
    <source>
        <dbReference type="ARBA" id="ARBA00022692"/>
    </source>
</evidence>
<keyword evidence="8" id="KW-1185">Reference proteome</keyword>
<dbReference type="InterPro" id="IPR005171">
    <property type="entry name" value="Cyt_c_oxidase_su4_prok"/>
</dbReference>
<dbReference type="Pfam" id="PF03626">
    <property type="entry name" value="COX4_pro"/>
    <property type="match status" value="1"/>
</dbReference>
<feature type="transmembrane region" description="Helical" evidence="6">
    <location>
        <begin position="69"/>
        <end position="89"/>
    </location>
</feature>
<accession>A0ABZ2XN67</accession>
<proteinExistence type="predicted"/>
<name>A0ABZ2XN67_9RHOB</name>
<gene>
    <name evidence="7" type="ORF">QEZ52_12950</name>
</gene>
<sequence length="90" mass="9539">MADPSENTLETRALTQAWGLLIALSLSSAALTALALPPRVVGGAILLLALVKSRIILARYLDLAHAPGWLRGFSLSVTLFTLILFGLSLI</sequence>
<feature type="transmembrane region" description="Helical" evidence="6">
    <location>
        <begin position="39"/>
        <end position="57"/>
    </location>
</feature>
<comment type="subcellular location">
    <subcellularLocation>
        <location evidence="1">Cell membrane</location>
        <topology evidence="1">Multi-pass membrane protein</topology>
    </subcellularLocation>
</comment>
<reference evidence="7 8" key="1">
    <citation type="submission" date="2023-04" db="EMBL/GenBank/DDBJ databases">
        <title>Complete genome sequence of Alisedimentitalea scapharcae.</title>
        <authorList>
            <person name="Rong J.-C."/>
            <person name="Yi M.-L."/>
            <person name="Zhao Q."/>
        </authorList>
    </citation>
    <scope>NUCLEOTIDE SEQUENCE [LARGE SCALE GENOMIC DNA]</scope>
    <source>
        <strain evidence="7 8">KCTC 42119</strain>
    </source>
</reference>
<dbReference type="EMBL" id="CP123584">
    <property type="protein sequence ID" value="WZK87520.1"/>
    <property type="molecule type" value="Genomic_DNA"/>
</dbReference>
<evidence type="ECO:0000256" key="4">
    <source>
        <dbReference type="ARBA" id="ARBA00022989"/>
    </source>
</evidence>
<evidence type="ECO:0000313" key="8">
    <source>
        <dbReference type="Proteomes" id="UP001623232"/>
    </source>
</evidence>